<name>A0ABV5TEU1_9ACTN</name>
<proteinExistence type="predicted"/>
<dbReference type="GO" id="GO:0008233">
    <property type="term" value="F:peptidase activity"/>
    <property type="evidence" value="ECO:0007669"/>
    <property type="project" value="UniProtKB-KW"/>
</dbReference>
<comment type="caution">
    <text evidence="4">The sequence shown here is derived from an EMBL/GenBank/DDBJ whole genome shotgun (WGS) entry which is preliminary data.</text>
</comment>
<dbReference type="Pfam" id="PF02983">
    <property type="entry name" value="Pro_Al_protease"/>
    <property type="match status" value="1"/>
</dbReference>
<dbReference type="InterPro" id="IPR004236">
    <property type="entry name" value="Pept_S1_alpha_lytic"/>
</dbReference>
<sequence>MSRSHIAATGCLLAITAFILTTLPAVATRRPAGTAPAPAPSPAGTAPRPVGTVPTAPAVTASPAVTAPRPAGTVPAPTAVTPTLLIPVAVTPTPLIPVAVTPTVLTPVAPPQRAESTPPAINLPRGVIEALQRDLGLTRKQAEERFRNEMRLTQVEARLREELGGRFGGSWFIGALAQTLVVATTSAADIPRIVSAGARAEVVRASLATLRAVKRKLDEALLTHPAGGSVRYVDVRNNRVVVLSRHAPLTRNAIKSIGVDMDLVVVLASMEDPRPARPGASRVRSQGR</sequence>
<evidence type="ECO:0000313" key="5">
    <source>
        <dbReference type="Proteomes" id="UP001589610"/>
    </source>
</evidence>
<accession>A0ABV5TEU1</accession>
<evidence type="ECO:0000313" key="4">
    <source>
        <dbReference type="EMBL" id="MFB9676600.1"/>
    </source>
</evidence>
<dbReference type="InterPro" id="IPR035070">
    <property type="entry name" value="Streptogrisin_prodomain"/>
</dbReference>
<keyword evidence="2" id="KW-0732">Signal</keyword>
<organism evidence="4 5">
    <name type="scientific">Streptosporangium vulgare</name>
    <dbReference type="NCBI Taxonomy" id="46190"/>
    <lineage>
        <taxon>Bacteria</taxon>
        <taxon>Bacillati</taxon>
        <taxon>Actinomycetota</taxon>
        <taxon>Actinomycetes</taxon>
        <taxon>Streptosporangiales</taxon>
        <taxon>Streptosporangiaceae</taxon>
        <taxon>Streptosporangium</taxon>
    </lineage>
</organism>
<evidence type="ECO:0000256" key="1">
    <source>
        <dbReference type="SAM" id="MobiDB-lite"/>
    </source>
</evidence>
<reference evidence="4 5" key="1">
    <citation type="submission" date="2024-09" db="EMBL/GenBank/DDBJ databases">
        <authorList>
            <person name="Sun Q."/>
            <person name="Mori K."/>
        </authorList>
    </citation>
    <scope>NUCLEOTIDE SEQUENCE [LARGE SCALE GENOMIC DNA]</scope>
    <source>
        <strain evidence="4 5">JCM 3028</strain>
    </source>
</reference>
<feature type="chain" id="PRO_5046987765" evidence="2">
    <location>
        <begin position="28"/>
        <end position="288"/>
    </location>
</feature>
<evidence type="ECO:0000259" key="3">
    <source>
        <dbReference type="Pfam" id="PF02983"/>
    </source>
</evidence>
<dbReference type="Proteomes" id="UP001589610">
    <property type="component" value="Unassembled WGS sequence"/>
</dbReference>
<feature type="domain" description="Peptidase S1A alpha-lytic prodomain" evidence="3">
    <location>
        <begin position="206"/>
        <end position="245"/>
    </location>
</feature>
<keyword evidence="4" id="KW-0645">Protease</keyword>
<keyword evidence="5" id="KW-1185">Reference proteome</keyword>
<gene>
    <name evidence="4" type="ORF">ACFFRH_13980</name>
</gene>
<dbReference type="Gene3D" id="3.30.300.50">
    <property type="match status" value="1"/>
</dbReference>
<feature type="region of interest" description="Disordered" evidence="1">
    <location>
        <begin position="30"/>
        <end position="53"/>
    </location>
</feature>
<dbReference type="GO" id="GO:0006508">
    <property type="term" value="P:proteolysis"/>
    <property type="evidence" value="ECO:0007669"/>
    <property type="project" value="UniProtKB-KW"/>
</dbReference>
<dbReference type="EMBL" id="JBHMBS010000005">
    <property type="protein sequence ID" value="MFB9676600.1"/>
    <property type="molecule type" value="Genomic_DNA"/>
</dbReference>
<feature type="signal peptide" evidence="2">
    <location>
        <begin position="1"/>
        <end position="27"/>
    </location>
</feature>
<dbReference type="RefSeq" id="WP_344750242.1">
    <property type="nucleotide sequence ID" value="NZ_BAAAWW010000223.1"/>
</dbReference>
<evidence type="ECO:0000256" key="2">
    <source>
        <dbReference type="SAM" id="SignalP"/>
    </source>
</evidence>
<protein>
    <submittedName>
        <fullName evidence="4">Alpha-lytic protease prodomain-containing protein</fullName>
    </submittedName>
</protein>
<keyword evidence="4" id="KW-0378">Hydrolase</keyword>